<proteinExistence type="predicted"/>
<dbReference type="PANTHER" id="PTHR22306:SF2">
    <property type="entry name" value="CHROMOSOME 7 OPEN READING FRAME 50"/>
    <property type="match status" value="1"/>
</dbReference>
<protein>
    <recommendedName>
        <fullName evidence="1">WKF domain-containing protein</fullName>
    </recommendedName>
</protein>
<dbReference type="EMBL" id="JACASE010000007">
    <property type="protein sequence ID" value="KAF6446106.1"/>
    <property type="molecule type" value="Genomic_DNA"/>
</dbReference>
<evidence type="ECO:0000313" key="2">
    <source>
        <dbReference type="EMBL" id="KAF6446106.1"/>
    </source>
</evidence>
<dbReference type="AlphaFoldDB" id="A0A7J8FEK4"/>
<comment type="caution">
    <text evidence="2">The sequence shown here is derived from an EMBL/GenBank/DDBJ whole genome shotgun (WGS) entry which is preliminary data.</text>
</comment>
<reference evidence="2 3" key="1">
    <citation type="journal article" date="2020" name="Nature">
        <title>Six reference-quality genomes reveal evolution of bat adaptations.</title>
        <authorList>
            <person name="Jebb D."/>
            <person name="Huang Z."/>
            <person name="Pippel M."/>
            <person name="Hughes G.M."/>
            <person name="Lavrichenko K."/>
            <person name="Devanna P."/>
            <person name="Winkler S."/>
            <person name="Jermiin L.S."/>
            <person name="Skirmuntt E.C."/>
            <person name="Katzourakis A."/>
            <person name="Burkitt-Gray L."/>
            <person name="Ray D.A."/>
            <person name="Sullivan K.A.M."/>
            <person name="Roscito J.G."/>
            <person name="Kirilenko B.M."/>
            <person name="Davalos L.M."/>
            <person name="Corthals A.P."/>
            <person name="Power M.L."/>
            <person name="Jones G."/>
            <person name="Ransome R.D."/>
            <person name="Dechmann D.K.N."/>
            <person name="Locatelli A.G."/>
            <person name="Puechmaille S.J."/>
            <person name="Fedrigo O."/>
            <person name="Jarvis E.D."/>
            <person name="Hiller M."/>
            <person name="Vernes S.C."/>
            <person name="Myers E.W."/>
            <person name="Teeling E.C."/>
        </authorList>
    </citation>
    <scope>NUCLEOTIDE SEQUENCE [LARGE SCALE GENOMIC DNA]</scope>
    <source>
        <strain evidence="2">MRouAeg1</strain>
        <tissue evidence="2">Muscle</tissue>
    </source>
</reference>
<accession>A0A7J8FEK4</accession>
<evidence type="ECO:0000259" key="1">
    <source>
        <dbReference type="Pfam" id="PF10180"/>
    </source>
</evidence>
<dbReference type="PANTHER" id="PTHR22306">
    <property type="entry name" value="CHROMOSOME 7 OPEN READING FRAME 50"/>
    <property type="match status" value="1"/>
</dbReference>
<dbReference type="Proteomes" id="UP000593571">
    <property type="component" value="Unassembled WGS sequence"/>
</dbReference>
<dbReference type="Pfam" id="PF10180">
    <property type="entry name" value="WKF"/>
    <property type="match status" value="1"/>
</dbReference>
<evidence type="ECO:0000313" key="3">
    <source>
        <dbReference type="Proteomes" id="UP000593571"/>
    </source>
</evidence>
<sequence>MYDSGKVPEEHFSTLLAYLEGLKGQARELTVQKGEALMRELDEAGAGGGDPLLLERTQRIRQVLQLLS</sequence>
<feature type="domain" description="WKF" evidence="1">
    <location>
        <begin position="1"/>
        <end position="35"/>
    </location>
</feature>
<name>A0A7J8FEK4_ROUAE</name>
<gene>
    <name evidence="2" type="ORF">HJG63_001917</name>
</gene>
<organism evidence="2 3">
    <name type="scientific">Rousettus aegyptiacus</name>
    <name type="common">Egyptian fruit bat</name>
    <name type="synonym">Pteropus aegyptiacus</name>
    <dbReference type="NCBI Taxonomy" id="9407"/>
    <lineage>
        <taxon>Eukaryota</taxon>
        <taxon>Metazoa</taxon>
        <taxon>Chordata</taxon>
        <taxon>Craniata</taxon>
        <taxon>Vertebrata</taxon>
        <taxon>Euteleostomi</taxon>
        <taxon>Mammalia</taxon>
        <taxon>Eutheria</taxon>
        <taxon>Laurasiatheria</taxon>
        <taxon>Chiroptera</taxon>
        <taxon>Yinpterochiroptera</taxon>
        <taxon>Pteropodoidea</taxon>
        <taxon>Pteropodidae</taxon>
        <taxon>Rousettinae</taxon>
        <taxon>Rousettus</taxon>
    </lineage>
</organism>
<dbReference type="InterPro" id="IPR019327">
    <property type="entry name" value="WKF"/>
</dbReference>
<keyword evidence="3" id="KW-1185">Reference proteome</keyword>